<dbReference type="AlphaFoldDB" id="A0A4S2H882"/>
<feature type="domain" description="Cytochrome c-type biogenesis protein H TPR" evidence="5">
    <location>
        <begin position="85"/>
        <end position="201"/>
    </location>
</feature>
<feature type="transmembrane region" description="Helical" evidence="4">
    <location>
        <begin position="30"/>
        <end position="49"/>
    </location>
</feature>
<proteinExistence type="predicted"/>
<dbReference type="PANTHER" id="PTHR47870">
    <property type="entry name" value="CYTOCHROME C-TYPE BIOGENESIS PROTEIN CCMH"/>
    <property type="match status" value="1"/>
</dbReference>
<gene>
    <name evidence="6" type="ORF">E5162_14045</name>
</gene>
<dbReference type="GO" id="GO:0017004">
    <property type="term" value="P:cytochrome complex assembly"/>
    <property type="evidence" value="ECO:0007669"/>
    <property type="project" value="UniProtKB-KW"/>
</dbReference>
<dbReference type="RefSeq" id="WP_135945906.1">
    <property type="nucleotide sequence ID" value="NZ_BMEI01000005.1"/>
</dbReference>
<dbReference type="OrthoDB" id="7631440at2"/>
<keyword evidence="3" id="KW-0802">TPR repeat</keyword>
<reference evidence="6 7" key="1">
    <citation type="journal article" date="2013" name="Int. J. Syst. Evol. Microbiol.">
        <title>Marinicauda pacifica gen. nov., sp. nov., a prosthecate alphaproteobacterium of the family Hyphomonadaceae isolated from deep seawater.</title>
        <authorList>
            <person name="Zhang X.Y."/>
            <person name="Li G.W."/>
            <person name="Wang C.S."/>
            <person name="Zhang Y.J."/>
            <person name="Xu X.W."/>
            <person name="Li H."/>
            <person name="Liu A."/>
            <person name="Liu C."/>
            <person name="Xie B.B."/>
            <person name="Qin Q.L."/>
            <person name="Xu Z."/>
            <person name="Chen X.L."/>
            <person name="Zhou B.C."/>
            <person name="Zhang Y.Z."/>
        </authorList>
    </citation>
    <scope>NUCLEOTIDE SEQUENCE [LARGE SCALE GENOMIC DNA]</scope>
    <source>
        <strain evidence="6 7">P-1 km-3</strain>
    </source>
</reference>
<evidence type="ECO:0000256" key="3">
    <source>
        <dbReference type="ARBA" id="ARBA00022803"/>
    </source>
</evidence>
<dbReference type="Proteomes" id="UP000305451">
    <property type="component" value="Unassembled WGS sequence"/>
</dbReference>
<keyword evidence="1" id="KW-0677">Repeat</keyword>
<evidence type="ECO:0000256" key="2">
    <source>
        <dbReference type="ARBA" id="ARBA00022748"/>
    </source>
</evidence>
<name>A0A4S2H882_9PROT</name>
<dbReference type="Gene3D" id="1.25.40.10">
    <property type="entry name" value="Tetratricopeptide repeat domain"/>
    <property type="match status" value="2"/>
</dbReference>
<organism evidence="6 7">
    <name type="scientific">Marinicauda pacifica</name>
    <dbReference type="NCBI Taxonomy" id="1133559"/>
    <lineage>
        <taxon>Bacteria</taxon>
        <taxon>Pseudomonadati</taxon>
        <taxon>Pseudomonadota</taxon>
        <taxon>Alphaproteobacteria</taxon>
        <taxon>Maricaulales</taxon>
        <taxon>Maricaulaceae</taxon>
        <taxon>Marinicauda</taxon>
    </lineage>
</organism>
<dbReference type="EMBL" id="SRXV01000005">
    <property type="protein sequence ID" value="TGY91731.1"/>
    <property type="molecule type" value="Genomic_DNA"/>
</dbReference>
<evidence type="ECO:0000313" key="7">
    <source>
        <dbReference type="Proteomes" id="UP000305451"/>
    </source>
</evidence>
<sequence>MIVFASLAALIAVIAGLFIARPLAREKHGAPIALVTTGAIALAAFMIYFPGAEPGEPGQPHSATVARLIEADPSTLTLEEQEERLRALVRREPDNTQALAMLGRLLAATERELEAVSVLERALRIEESARTLSDLGQTLVTLNEGEVTPAASRAFERAYELDPALPEPAFFLGLRAYQDGDREAAARYWGAIIAQLEPGDPFRGAIAARAADLLSRPSAGPALGAGGEAAGEAPFADLDPGEAEAMVAAMVDRLQARLDENPDDFSGWMTLVRARATSGQREAALASLAQAQSNFDSEPRRVMLSALARALGLVPVSGAQQDEETR</sequence>
<keyword evidence="4" id="KW-0812">Transmembrane</keyword>
<dbReference type="InterPro" id="IPR051263">
    <property type="entry name" value="C-type_cytochrome_biogenesis"/>
</dbReference>
<evidence type="ECO:0000256" key="1">
    <source>
        <dbReference type="ARBA" id="ARBA00022737"/>
    </source>
</evidence>
<keyword evidence="2" id="KW-0201">Cytochrome c-type biogenesis</keyword>
<evidence type="ECO:0000259" key="5">
    <source>
        <dbReference type="Pfam" id="PF23914"/>
    </source>
</evidence>
<accession>A0A4S2H882</accession>
<comment type="caution">
    <text evidence="6">The sequence shown here is derived from an EMBL/GenBank/DDBJ whole genome shotgun (WGS) entry which is preliminary data.</text>
</comment>
<keyword evidence="7" id="KW-1185">Reference proteome</keyword>
<dbReference type="PANTHER" id="PTHR47870:SF1">
    <property type="entry name" value="CYTOCHROME C-TYPE BIOGENESIS PROTEIN CCMH"/>
    <property type="match status" value="1"/>
</dbReference>
<protein>
    <recommendedName>
        <fullName evidence="5">Cytochrome c-type biogenesis protein H TPR domain-containing protein</fullName>
    </recommendedName>
</protein>
<dbReference type="InterPro" id="IPR011990">
    <property type="entry name" value="TPR-like_helical_dom_sf"/>
</dbReference>
<dbReference type="SUPFAM" id="SSF48452">
    <property type="entry name" value="TPR-like"/>
    <property type="match status" value="1"/>
</dbReference>
<evidence type="ECO:0000313" key="6">
    <source>
        <dbReference type="EMBL" id="TGY91731.1"/>
    </source>
</evidence>
<dbReference type="Pfam" id="PF23914">
    <property type="entry name" value="TPR_CcmH_CycH"/>
    <property type="match status" value="1"/>
</dbReference>
<keyword evidence="4" id="KW-0472">Membrane</keyword>
<evidence type="ECO:0000256" key="4">
    <source>
        <dbReference type="SAM" id="Phobius"/>
    </source>
</evidence>
<dbReference type="InterPro" id="IPR056413">
    <property type="entry name" value="TPR_CcmH_CycH"/>
</dbReference>
<keyword evidence="4" id="KW-1133">Transmembrane helix</keyword>